<feature type="signal peptide" evidence="12">
    <location>
        <begin position="1"/>
        <end position="15"/>
    </location>
</feature>
<evidence type="ECO:0000256" key="6">
    <source>
        <dbReference type="ARBA" id="ARBA00022723"/>
    </source>
</evidence>
<keyword evidence="5" id="KW-0808">Transferase</keyword>
<comment type="catalytic activity">
    <reaction evidence="11">
        <text>N(6)-(pyridoxal phosphate)-L-lysyl-[4-amino-5-hydroxymethyl-2-methylpyrimidine phosphate synthase] + L-histidyl-[4-amino-5-hydroxymethyl-2-methylpyrimidine phosphate synthase] + 2 Fe(3+) + 4 H2O = L-lysyl-[4-amino-5-hydroxymethyl-2-methylpyrimidine phosphate synthase] + (2S)-2-amino-5-hydroxy-4-oxopentanoyl-[4-amino-5-hydroxymethyl-2-methylpyrimidine phosphate synthase] + 4-amino-2-methyl-5-(phosphooxymethyl)pyrimidine + 3-oxopropanoate + 2 Fe(2+) + 2 H(+)</text>
        <dbReference type="Rhea" id="RHEA:65756"/>
        <dbReference type="Rhea" id="RHEA-COMP:16892"/>
        <dbReference type="Rhea" id="RHEA-COMP:16893"/>
        <dbReference type="Rhea" id="RHEA-COMP:16894"/>
        <dbReference type="Rhea" id="RHEA-COMP:16895"/>
        <dbReference type="ChEBI" id="CHEBI:15377"/>
        <dbReference type="ChEBI" id="CHEBI:15378"/>
        <dbReference type="ChEBI" id="CHEBI:29033"/>
        <dbReference type="ChEBI" id="CHEBI:29034"/>
        <dbReference type="ChEBI" id="CHEBI:29969"/>
        <dbReference type="ChEBI" id="CHEBI:29979"/>
        <dbReference type="ChEBI" id="CHEBI:33190"/>
        <dbReference type="ChEBI" id="CHEBI:58354"/>
        <dbReference type="ChEBI" id="CHEBI:143915"/>
        <dbReference type="ChEBI" id="CHEBI:157692"/>
    </reaction>
    <physiologicalReaction direction="left-to-right" evidence="11">
        <dbReference type="Rhea" id="RHEA:65757"/>
    </physiologicalReaction>
</comment>
<proteinExistence type="inferred from homology"/>
<dbReference type="InterPro" id="IPR015168">
    <property type="entry name" value="SsuA/THI5"/>
</dbReference>
<dbReference type="PATRIC" id="fig|106634.4.peg.1565"/>
<evidence type="ECO:0000256" key="8">
    <source>
        <dbReference type="ARBA" id="ARBA00022977"/>
    </source>
</evidence>
<name>A0A0G3G4E2_9GAMM</name>
<keyword evidence="12" id="KW-0732">Signal</keyword>
<dbReference type="AlphaFoldDB" id="A0A0G3G4E2"/>
<organism evidence="14 15">
    <name type="scientific">Thioalkalivibrio versutus</name>
    <dbReference type="NCBI Taxonomy" id="106634"/>
    <lineage>
        <taxon>Bacteria</taxon>
        <taxon>Pseudomonadati</taxon>
        <taxon>Pseudomonadota</taxon>
        <taxon>Gammaproteobacteria</taxon>
        <taxon>Chromatiales</taxon>
        <taxon>Ectothiorhodospiraceae</taxon>
        <taxon>Thioalkalivibrio</taxon>
    </lineage>
</organism>
<dbReference type="OrthoDB" id="9791874at2"/>
<evidence type="ECO:0000256" key="2">
    <source>
        <dbReference type="ARBA" id="ARBA00004948"/>
    </source>
</evidence>
<evidence type="ECO:0000256" key="9">
    <source>
        <dbReference type="ARBA" id="ARBA00023004"/>
    </source>
</evidence>
<dbReference type="PANTHER" id="PTHR31528:SF1">
    <property type="entry name" value="4-AMINO-5-HYDROXYMETHYL-2-METHYLPYRIMIDINE PHOSPHATE SYNTHASE THI11-RELATED"/>
    <property type="match status" value="1"/>
</dbReference>
<dbReference type="STRING" id="106634.TVD_07675"/>
<evidence type="ECO:0000256" key="5">
    <source>
        <dbReference type="ARBA" id="ARBA00022679"/>
    </source>
</evidence>
<keyword evidence="7" id="KW-0663">Pyridoxal phosphate</keyword>
<comment type="subunit">
    <text evidence="4">Homodimer.</text>
</comment>
<feature type="domain" description="SsuA/THI5-like" evidence="13">
    <location>
        <begin position="28"/>
        <end position="236"/>
    </location>
</feature>
<evidence type="ECO:0000256" key="12">
    <source>
        <dbReference type="SAM" id="SignalP"/>
    </source>
</evidence>
<evidence type="ECO:0000256" key="1">
    <source>
        <dbReference type="ARBA" id="ARBA00003469"/>
    </source>
</evidence>
<accession>A0A0G3G4E2</accession>
<comment type="function">
    <text evidence="1">Responsible for the formation of the pyrimidine heterocycle in the thiamine biosynthesis pathway. Catalyzes the formation of hydroxymethylpyrimidine phosphate (HMP-P) from histidine and pyridoxal phosphate (PLP). The protein uses PLP and the active site histidine to form HMP-P, generating an inactive enzyme. The enzyme can only undergo a single turnover, which suggests it is a suicide enzyme.</text>
</comment>
<sequence length="317" mass="35109">MLALSLVLAAGSAFAEPLRVQPHWVPQSQFAGFYVAADQGWYRDAGLDVDILPHGPDYPASEALARGEADIALLYLVQALELRDAGVEVVNVAQLLHDSSLVIVSFADRDILAPEDLDGRRVARWQSFRMQPEALFRAYGVEPEIIDQGSGVTALRSGAVDAAMATRFNEMVELYLSGFEPEELSTIGLEEHGTGLAEDGIYVLESTLEERPEAVKAFVAASLRGWQHAFEHPEHAVDAVMERVQQHGEPTNRAHQSLMLKVLRSLYFDSDGRLPAPVLDPNDYLMAHNLMNNLVSLEREPVDYDTFHRPVIDARPE</sequence>
<comment type="pathway">
    <text evidence="2">Cofactor biosynthesis; thiamine diphosphate biosynthesis.</text>
</comment>
<dbReference type="PANTHER" id="PTHR31528">
    <property type="entry name" value="4-AMINO-5-HYDROXYMETHYL-2-METHYLPYRIMIDINE PHOSPHATE SYNTHASE THI11-RELATED"/>
    <property type="match status" value="1"/>
</dbReference>
<evidence type="ECO:0000259" key="13">
    <source>
        <dbReference type="Pfam" id="PF09084"/>
    </source>
</evidence>
<dbReference type="Gene3D" id="3.40.190.10">
    <property type="entry name" value="Periplasmic binding protein-like II"/>
    <property type="match status" value="2"/>
</dbReference>
<gene>
    <name evidence="14" type="ORF">TVD_07675</name>
</gene>
<dbReference type="EMBL" id="CP011367">
    <property type="protein sequence ID" value="AKJ95244.1"/>
    <property type="molecule type" value="Genomic_DNA"/>
</dbReference>
<dbReference type="GO" id="GO:0016740">
    <property type="term" value="F:transferase activity"/>
    <property type="evidence" value="ECO:0007669"/>
    <property type="project" value="UniProtKB-KW"/>
</dbReference>
<dbReference type="Pfam" id="PF09084">
    <property type="entry name" value="NMT1"/>
    <property type="match status" value="1"/>
</dbReference>
<dbReference type="RefSeq" id="WP_018951882.1">
    <property type="nucleotide sequence ID" value="NZ_CP011367.1"/>
</dbReference>
<dbReference type="Proteomes" id="UP000064201">
    <property type="component" value="Chromosome"/>
</dbReference>
<dbReference type="GO" id="GO:0046872">
    <property type="term" value="F:metal ion binding"/>
    <property type="evidence" value="ECO:0007669"/>
    <property type="project" value="UniProtKB-KW"/>
</dbReference>
<keyword evidence="15" id="KW-1185">Reference proteome</keyword>
<evidence type="ECO:0000256" key="4">
    <source>
        <dbReference type="ARBA" id="ARBA00011738"/>
    </source>
</evidence>
<keyword evidence="6" id="KW-0479">Metal-binding</keyword>
<evidence type="ECO:0000256" key="11">
    <source>
        <dbReference type="ARBA" id="ARBA00048179"/>
    </source>
</evidence>
<evidence type="ECO:0000256" key="3">
    <source>
        <dbReference type="ARBA" id="ARBA00009406"/>
    </source>
</evidence>
<evidence type="ECO:0000256" key="7">
    <source>
        <dbReference type="ARBA" id="ARBA00022898"/>
    </source>
</evidence>
<dbReference type="InterPro" id="IPR027939">
    <property type="entry name" value="NMT1/THI5"/>
</dbReference>
<evidence type="ECO:0000313" key="15">
    <source>
        <dbReference type="Proteomes" id="UP000064201"/>
    </source>
</evidence>
<dbReference type="KEGG" id="tvr:TVD_07675"/>
<dbReference type="GO" id="GO:0009228">
    <property type="term" value="P:thiamine biosynthetic process"/>
    <property type="evidence" value="ECO:0007669"/>
    <property type="project" value="UniProtKB-KW"/>
</dbReference>
<dbReference type="SUPFAM" id="SSF53850">
    <property type="entry name" value="Periplasmic binding protein-like II"/>
    <property type="match status" value="1"/>
</dbReference>
<feature type="chain" id="PRO_5012610445" description="Thiamine pyrimidine synthase" evidence="12">
    <location>
        <begin position="16"/>
        <end position="317"/>
    </location>
</feature>
<evidence type="ECO:0000313" key="14">
    <source>
        <dbReference type="EMBL" id="AKJ95244.1"/>
    </source>
</evidence>
<protein>
    <recommendedName>
        <fullName evidence="10">Thiamine pyrimidine synthase</fullName>
    </recommendedName>
</protein>
<evidence type="ECO:0000256" key="10">
    <source>
        <dbReference type="ARBA" id="ARBA00033171"/>
    </source>
</evidence>
<comment type="similarity">
    <text evidence="3">Belongs to the NMT1/THI5 family.</text>
</comment>
<keyword evidence="8" id="KW-0784">Thiamine biosynthesis</keyword>
<keyword evidence="9" id="KW-0408">Iron</keyword>
<reference evidence="14 15" key="1">
    <citation type="submission" date="2015-04" db="EMBL/GenBank/DDBJ databases">
        <title>Complete Sequence for the Genome of the Thioalkalivibrio versutus D301.</title>
        <authorList>
            <person name="Mu T."/>
            <person name="Zhou J."/>
            <person name="Xu X."/>
        </authorList>
    </citation>
    <scope>NUCLEOTIDE SEQUENCE [LARGE SCALE GENOMIC DNA]</scope>
    <source>
        <strain evidence="14 15">D301</strain>
    </source>
</reference>